<comment type="similarity">
    <text evidence="2">Belongs to the GHMP kinase family. Homoserine kinase subfamily.</text>
</comment>
<organism evidence="13">
    <name type="scientific">bioreactor metagenome</name>
    <dbReference type="NCBI Taxonomy" id="1076179"/>
    <lineage>
        <taxon>unclassified sequences</taxon>
        <taxon>metagenomes</taxon>
        <taxon>ecological metagenomes</taxon>
    </lineage>
</organism>
<keyword evidence="7" id="KW-0791">Threonine biosynthesis</keyword>
<dbReference type="UniPathway" id="UPA00050">
    <property type="reaction ID" value="UER00064"/>
</dbReference>
<evidence type="ECO:0000256" key="9">
    <source>
        <dbReference type="ARBA" id="ARBA00022777"/>
    </source>
</evidence>
<feature type="domain" description="GHMP kinase N-terminal" evidence="11">
    <location>
        <begin position="53"/>
        <end position="141"/>
    </location>
</feature>
<proteinExistence type="inferred from homology"/>
<dbReference type="Pfam" id="PF08544">
    <property type="entry name" value="GHMP_kinases_C"/>
    <property type="match status" value="1"/>
</dbReference>
<dbReference type="EC" id="2.7.1.39" evidence="3"/>
<feature type="domain" description="GHMP kinase C-terminal" evidence="12">
    <location>
        <begin position="217"/>
        <end position="265"/>
    </location>
</feature>
<dbReference type="PANTHER" id="PTHR20861">
    <property type="entry name" value="HOMOSERINE/4-DIPHOSPHOCYTIDYL-2-C-METHYL-D-ERYTHRITOL KINASE"/>
    <property type="match status" value="1"/>
</dbReference>
<accession>A0A644TN40</accession>
<reference evidence="13" key="1">
    <citation type="submission" date="2019-08" db="EMBL/GenBank/DDBJ databases">
        <authorList>
            <person name="Kucharzyk K."/>
            <person name="Murdoch R.W."/>
            <person name="Higgins S."/>
            <person name="Loffler F."/>
        </authorList>
    </citation>
    <scope>NUCLEOTIDE SEQUENCE</scope>
</reference>
<evidence type="ECO:0000259" key="11">
    <source>
        <dbReference type="Pfam" id="PF00288"/>
    </source>
</evidence>
<evidence type="ECO:0000256" key="7">
    <source>
        <dbReference type="ARBA" id="ARBA00022697"/>
    </source>
</evidence>
<keyword evidence="5" id="KW-0028">Amino-acid biosynthesis</keyword>
<dbReference type="InterPro" id="IPR000870">
    <property type="entry name" value="Homoserine_kinase"/>
</dbReference>
<sequence>MKFRITVPATSANIGPGFDAMGLALSLYNRFEINQADRTKVLGCEEQFAGPDNLFLQAFRHAAGLLGIGVPEIELTVDAEIPLARGLGSSAAMIVGGVAAAFVAAGMGGEGFDEDEKRRIFEIAAALEGHPDNAAPAVFGGFCSSILKNEDSPRAFYARCSVDPGWRFHALIPPFELSTRKARAALPDSIPRRDAVFNLGRAALLALAFQTRRLDLVTAACEDKIHQPYRAPLIAGYEEITRMCEKTGARAVWLSGAGPTIMVLSSGGAGTKELFAVLNRELESRPEGAWRQLALRADDTGLKVEVS</sequence>
<keyword evidence="10" id="KW-0067">ATP-binding</keyword>
<comment type="caution">
    <text evidence="13">The sequence shown here is derived from an EMBL/GenBank/DDBJ whole genome shotgun (WGS) entry which is preliminary data.</text>
</comment>
<dbReference type="GO" id="GO:0005524">
    <property type="term" value="F:ATP binding"/>
    <property type="evidence" value="ECO:0007669"/>
    <property type="project" value="UniProtKB-KW"/>
</dbReference>
<keyword evidence="9 13" id="KW-0418">Kinase</keyword>
<evidence type="ECO:0000256" key="1">
    <source>
        <dbReference type="ARBA" id="ARBA00005015"/>
    </source>
</evidence>
<dbReference type="PIRSF" id="PIRSF000676">
    <property type="entry name" value="Homoser_kin"/>
    <property type="match status" value="1"/>
</dbReference>
<dbReference type="HAMAP" id="MF_00384">
    <property type="entry name" value="Homoser_kinase"/>
    <property type="match status" value="1"/>
</dbReference>
<dbReference type="InterPro" id="IPR013750">
    <property type="entry name" value="GHMP_kinase_C_dom"/>
</dbReference>
<dbReference type="InterPro" id="IPR006204">
    <property type="entry name" value="GHMP_kinase_N_dom"/>
</dbReference>
<dbReference type="PRINTS" id="PR00958">
    <property type="entry name" value="HOMSERKINASE"/>
</dbReference>
<keyword evidence="6 13" id="KW-0808">Transferase</keyword>
<dbReference type="InterPro" id="IPR006203">
    <property type="entry name" value="GHMP_knse_ATP-bd_CS"/>
</dbReference>
<gene>
    <name evidence="13" type="primary">thrB_3</name>
    <name evidence="13" type="ORF">SDC9_13450</name>
</gene>
<dbReference type="EMBL" id="VSSQ01000038">
    <property type="protein sequence ID" value="MPL67752.1"/>
    <property type="molecule type" value="Genomic_DNA"/>
</dbReference>
<comment type="pathway">
    <text evidence="1">Amino-acid biosynthesis; L-threonine biosynthesis; L-threonine from L-aspartate: step 4/5.</text>
</comment>
<evidence type="ECO:0000256" key="8">
    <source>
        <dbReference type="ARBA" id="ARBA00022741"/>
    </source>
</evidence>
<name>A0A644TN40_9ZZZZ</name>
<dbReference type="InterPro" id="IPR014721">
    <property type="entry name" value="Ribsml_uS5_D2-typ_fold_subgr"/>
</dbReference>
<evidence type="ECO:0000256" key="10">
    <source>
        <dbReference type="ARBA" id="ARBA00022840"/>
    </source>
</evidence>
<evidence type="ECO:0000313" key="13">
    <source>
        <dbReference type="EMBL" id="MPL67752.1"/>
    </source>
</evidence>
<dbReference type="InterPro" id="IPR020568">
    <property type="entry name" value="Ribosomal_Su5_D2-typ_SF"/>
</dbReference>
<dbReference type="Gene3D" id="3.30.70.890">
    <property type="entry name" value="GHMP kinase, C-terminal domain"/>
    <property type="match status" value="1"/>
</dbReference>
<keyword evidence="8" id="KW-0547">Nucleotide-binding</keyword>
<dbReference type="Pfam" id="PF00288">
    <property type="entry name" value="GHMP_kinases_N"/>
    <property type="match status" value="1"/>
</dbReference>
<evidence type="ECO:0000259" key="12">
    <source>
        <dbReference type="Pfam" id="PF08544"/>
    </source>
</evidence>
<dbReference type="GO" id="GO:0009088">
    <property type="term" value="P:threonine biosynthetic process"/>
    <property type="evidence" value="ECO:0007669"/>
    <property type="project" value="UniProtKB-UniPathway"/>
</dbReference>
<dbReference type="PANTHER" id="PTHR20861:SF1">
    <property type="entry name" value="HOMOSERINE KINASE"/>
    <property type="match status" value="1"/>
</dbReference>
<dbReference type="SUPFAM" id="SSF54211">
    <property type="entry name" value="Ribosomal protein S5 domain 2-like"/>
    <property type="match status" value="1"/>
</dbReference>
<dbReference type="PROSITE" id="PS00627">
    <property type="entry name" value="GHMP_KINASES_ATP"/>
    <property type="match status" value="1"/>
</dbReference>
<dbReference type="Gene3D" id="3.30.230.10">
    <property type="match status" value="1"/>
</dbReference>
<evidence type="ECO:0000256" key="4">
    <source>
        <dbReference type="ARBA" id="ARBA00017858"/>
    </source>
</evidence>
<evidence type="ECO:0000256" key="3">
    <source>
        <dbReference type="ARBA" id="ARBA00012078"/>
    </source>
</evidence>
<evidence type="ECO:0000256" key="5">
    <source>
        <dbReference type="ARBA" id="ARBA00022605"/>
    </source>
</evidence>
<dbReference type="InterPro" id="IPR036554">
    <property type="entry name" value="GHMP_kinase_C_sf"/>
</dbReference>
<dbReference type="GO" id="GO:0004413">
    <property type="term" value="F:homoserine kinase activity"/>
    <property type="evidence" value="ECO:0007669"/>
    <property type="project" value="UniProtKB-EC"/>
</dbReference>
<dbReference type="AlphaFoldDB" id="A0A644TN40"/>
<evidence type="ECO:0000256" key="2">
    <source>
        <dbReference type="ARBA" id="ARBA00007370"/>
    </source>
</evidence>
<dbReference type="SUPFAM" id="SSF55060">
    <property type="entry name" value="GHMP Kinase, C-terminal domain"/>
    <property type="match status" value="1"/>
</dbReference>
<evidence type="ECO:0000256" key="6">
    <source>
        <dbReference type="ARBA" id="ARBA00022679"/>
    </source>
</evidence>
<protein>
    <recommendedName>
        <fullName evidence="4">Homoserine kinase</fullName>
        <ecNumber evidence="3">2.7.1.39</ecNumber>
    </recommendedName>
</protein>
<dbReference type="NCBIfam" id="TIGR00191">
    <property type="entry name" value="thrB"/>
    <property type="match status" value="1"/>
</dbReference>